<organism evidence="2 3">
    <name type="scientific">Talaromyces proteolyticus</name>
    <dbReference type="NCBI Taxonomy" id="1131652"/>
    <lineage>
        <taxon>Eukaryota</taxon>
        <taxon>Fungi</taxon>
        <taxon>Dikarya</taxon>
        <taxon>Ascomycota</taxon>
        <taxon>Pezizomycotina</taxon>
        <taxon>Eurotiomycetes</taxon>
        <taxon>Eurotiomycetidae</taxon>
        <taxon>Eurotiales</taxon>
        <taxon>Trichocomaceae</taxon>
        <taxon>Talaromyces</taxon>
        <taxon>Talaromyces sect. Bacilispori</taxon>
    </lineage>
</organism>
<dbReference type="GO" id="GO:0016747">
    <property type="term" value="F:acyltransferase activity, transferring groups other than amino-acyl groups"/>
    <property type="evidence" value="ECO:0007669"/>
    <property type="project" value="InterPro"/>
</dbReference>
<dbReference type="PANTHER" id="PTHR42791:SF1">
    <property type="entry name" value="N-ACETYLTRANSFERASE DOMAIN-CONTAINING PROTEIN"/>
    <property type="match status" value="1"/>
</dbReference>
<dbReference type="SUPFAM" id="SSF55729">
    <property type="entry name" value="Acyl-CoA N-acyltransferases (Nat)"/>
    <property type="match status" value="1"/>
</dbReference>
<dbReference type="InterPro" id="IPR016181">
    <property type="entry name" value="Acyl_CoA_acyltransferase"/>
</dbReference>
<name>A0AAD4KTY8_9EURO</name>
<dbReference type="Pfam" id="PF00583">
    <property type="entry name" value="Acetyltransf_1"/>
    <property type="match status" value="1"/>
</dbReference>
<dbReference type="EMBL" id="JAJTJA010000005">
    <property type="protein sequence ID" value="KAH8698740.1"/>
    <property type="molecule type" value="Genomic_DNA"/>
</dbReference>
<accession>A0AAD4KTY8</accession>
<comment type="caution">
    <text evidence="2">The sequence shown here is derived from an EMBL/GenBank/DDBJ whole genome shotgun (WGS) entry which is preliminary data.</text>
</comment>
<dbReference type="InterPro" id="IPR052523">
    <property type="entry name" value="Trichothecene_AcTrans"/>
</dbReference>
<dbReference type="InterPro" id="IPR000182">
    <property type="entry name" value="GNAT_dom"/>
</dbReference>
<evidence type="ECO:0000259" key="1">
    <source>
        <dbReference type="PROSITE" id="PS51186"/>
    </source>
</evidence>
<dbReference type="RefSeq" id="XP_046073204.1">
    <property type="nucleotide sequence ID" value="XM_046213953.1"/>
</dbReference>
<dbReference type="PANTHER" id="PTHR42791">
    <property type="entry name" value="GNAT FAMILY ACETYLTRANSFERASE"/>
    <property type="match status" value="1"/>
</dbReference>
<proteinExistence type="predicted"/>
<reference evidence="2" key="1">
    <citation type="submission" date="2021-12" db="EMBL/GenBank/DDBJ databases">
        <title>Convergent genome expansion in fungi linked to evolution of root-endophyte symbiosis.</title>
        <authorList>
            <consortium name="DOE Joint Genome Institute"/>
            <person name="Ke Y.-H."/>
            <person name="Bonito G."/>
            <person name="Liao H.-L."/>
            <person name="Looney B."/>
            <person name="Rojas-Flechas A."/>
            <person name="Nash J."/>
            <person name="Hameed K."/>
            <person name="Schadt C."/>
            <person name="Martin F."/>
            <person name="Crous P.W."/>
            <person name="Miettinen O."/>
            <person name="Magnuson J.K."/>
            <person name="Labbe J."/>
            <person name="Jacobson D."/>
            <person name="Doktycz M.J."/>
            <person name="Veneault-Fourrey C."/>
            <person name="Kuo A."/>
            <person name="Mondo S."/>
            <person name="Calhoun S."/>
            <person name="Riley R."/>
            <person name="Ohm R."/>
            <person name="LaButti K."/>
            <person name="Andreopoulos B."/>
            <person name="Pangilinan J."/>
            <person name="Nolan M."/>
            <person name="Tritt A."/>
            <person name="Clum A."/>
            <person name="Lipzen A."/>
            <person name="Daum C."/>
            <person name="Barry K."/>
            <person name="Grigoriev I.V."/>
            <person name="Vilgalys R."/>
        </authorList>
    </citation>
    <scope>NUCLEOTIDE SEQUENCE</scope>
    <source>
        <strain evidence="2">PMI_201</strain>
    </source>
</reference>
<dbReference type="Gene3D" id="3.40.630.30">
    <property type="match status" value="1"/>
</dbReference>
<evidence type="ECO:0000313" key="3">
    <source>
        <dbReference type="Proteomes" id="UP001201262"/>
    </source>
</evidence>
<dbReference type="GeneID" id="70244240"/>
<evidence type="ECO:0000313" key="2">
    <source>
        <dbReference type="EMBL" id="KAH8698740.1"/>
    </source>
</evidence>
<sequence>MSFRPASIELFPVANNRRSITAAANTISLSFSRDPLIQWLRPNSQAWECLHNPSNKWQYRRVQRALYEGIVLQSASVSQLLKSAATPLKKDVQISPSGVANTIQGGYSVNHGNISFTESEDSGAVVILFPPKNLLRWNLRRIFWAFKIWFLDLWDPARDPETDELRLEKLLAAHETGFLKLRSQHKSSNLWYLEVIGIHPFLQSCGLGKRVMQQVFKYTENSCIALECTRESNIPFYEKLGFQVVDEVKLTCSSQATSEESDTVKYWLMIKD</sequence>
<feature type="domain" description="N-acetyltransferase" evidence="1">
    <location>
        <begin position="127"/>
        <end position="272"/>
    </location>
</feature>
<dbReference type="PROSITE" id="PS51186">
    <property type="entry name" value="GNAT"/>
    <property type="match status" value="1"/>
</dbReference>
<keyword evidence="3" id="KW-1185">Reference proteome</keyword>
<dbReference type="CDD" id="cd04301">
    <property type="entry name" value="NAT_SF"/>
    <property type="match status" value="1"/>
</dbReference>
<dbReference type="Proteomes" id="UP001201262">
    <property type="component" value="Unassembled WGS sequence"/>
</dbReference>
<protein>
    <submittedName>
        <fullName evidence="2">GNAT family N-acetyltransferase</fullName>
    </submittedName>
</protein>
<gene>
    <name evidence="2" type="ORF">BGW36DRAFT_358260</name>
</gene>
<dbReference type="AlphaFoldDB" id="A0AAD4KTY8"/>